<keyword evidence="2" id="KW-1185">Reference proteome</keyword>
<dbReference type="RefSeq" id="WP_140928364.1">
    <property type="nucleotide sequence ID" value="NZ_VFSU01000026.1"/>
</dbReference>
<dbReference type="Proteomes" id="UP000319897">
    <property type="component" value="Unassembled WGS sequence"/>
</dbReference>
<organism evidence="1 2">
    <name type="scientific">Sandaracinobacter neustonicus</name>
    <dbReference type="NCBI Taxonomy" id="1715348"/>
    <lineage>
        <taxon>Bacteria</taxon>
        <taxon>Pseudomonadati</taxon>
        <taxon>Pseudomonadota</taxon>
        <taxon>Alphaproteobacteria</taxon>
        <taxon>Sphingomonadales</taxon>
        <taxon>Sphingosinicellaceae</taxon>
        <taxon>Sandaracinobacter</taxon>
    </lineage>
</organism>
<evidence type="ECO:0000313" key="2">
    <source>
        <dbReference type="Proteomes" id="UP000319897"/>
    </source>
</evidence>
<sequence>MIVLAAAKRQMRLRIFGSGHAMGHFSDLAIKQGEQKLRIKGIKGKMVCSGCFGDPHLVQVVKDNAVAAACDYCQRVELLRPRSRLFSVYASAN</sequence>
<gene>
    <name evidence="1" type="ORF">FJQ54_10430</name>
</gene>
<evidence type="ECO:0000313" key="1">
    <source>
        <dbReference type="EMBL" id="TPE60428.1"/>
    </source>
</evidence>
<dbReference type="OrthoDB" id="1425103at2"/>
<accession>A0A501XIE6</accession>
<name>A0A501XIE6_9SPHN</name>
<dbReference type="AlphaFoldDB" id="A0A501XIE6"/>
<proteinExistence type="predicted"/>
<dbReference type="EMBL" id="VFSU01000026">
    <property type="protein sequence ID" value="TPE60428.1"/>
    <property type="molecule type" value="Genomic_DNA"/>
</dbReference>
<comment type="caution">
    <text evidence="1">The sequence shown here is derived from an EMBL/GenBank/DDBJ whole genome shotgun (WGS) entry which is preliminary data.</text>
</comment>
<protein>
    <submittedName>
        <fullName evidence="1">Uncharacterized protein</fullName>
    </submittedName>
</protein>
<reference evidence="1 2" key="1">
    <citation type="submission" date="2019-06" db="EMBL/GenBank/DDBJ databases">
        <authorList>
            <person name="Lee I."/>
            <person name="Jang G.I."/>
            <person name="Hwang C.Y."/>
        </authorList>
    </citation>
    <scope>NUCLEOTIDE SEQUENCE [LARGE SCALE GENOMIC DNA]</scope>
    <source>
        <strain evidence="1 2">PAMC 28131</strain>
    </source>
</reference>